<organism evidence="4 5">
    <name type="scientific">Lithospermum erythrorhizon</name>
    <name type="common">Purple gromwell</name>
    <name type="synonym">Lithospermum officinale var. erythrorhizon</name>
    <dbReference type="NCBI Taxonomy" id="34254"/>
    <lineage>
        <taxon>Eukaryota</taxon>
        <taxon>Viridiplantae</taxon>
        <taxon>Streptophyta</taxon>
        <taxon>Embryophyta</taxon>
        <taxon>Tracheophyta</taxon>
        <taxon>Spermatophyta</taxon>
        <taxon>Magnoliopsida</taxon>
        <taxon>eudicotyledons</taxon>
        <taxon>Gunneridae</taxon>
        <taxon>Pentapetalae</taxon>
        <taxon>asterids</taxon>
        <taxon>lamiids</taxon>
        <taxon>Boraginales</taxon>
        <taxon>Boraginaceae</taxon>
        <taxon>Boraginoideae</taxon>
        <taxon>Lithospermeae</taxon>
        <taxon>Lithospermum</taxon>
    </lineage>
</organism>
<evidence type="ECO:0000313" key="5">
    <source>
        <dbReference type="Proteomes" id="UP001454036"/>
    </source>
</evidence>
<dbReference type="Gene3D" id="3.30.559.10">
    <property type="entry name" value="Chloramphenicol acetyltransferase-like domain"/>
    <property type="match status" value="2"/>
</dbReference>
<protein>
    <recommendedName>
        <fullName evidence="6">Vinorine synthase-like</fullName>
    </recommendedName>
</protein>
<reference evidence="4 5" key="1">
    <citation type="submission" date="2024-01" db="EMBL/GenBank/DDBJ databases">
        <title>The complete chloroplast genome sequence of Lithospermum erythrorhizon: insights into the phylogenetic relationship among Boraginaceae species and the maternal lineages of purple gromwells.</title>
        <authorList>
            <person name="Okada T."/>
            <person name="Watanabe K."/>
        </authorList>
    </citation>
    <scope>NUCLEOTIDE SEQUENCE [LARGE SCALE GENOMIC DNA]</scope>
</reference>
<comment type="similarity">
    <text evidence="1">Belongs to the plant acyltransferase family.</text>
</comment>
<dbReference type="Proteomes" id="UP001454036">
    <property type="component" value="Unassembled WGS sequence"/>
</dbReference>
<accession>A0AAV3PN25</accession>
<comment type="caution">
    <text evidence="4">The sequence shown here is derived from an EMBL/GenBank/DDBJ whole genome shotgun (WGS) entry which is preliminary data.</text>
</comment>
<dbReference type="Pfam" id="PF02458">
    <property type="entry name" value="Transferase"/>
    <property type="match status" value="1"/>
</dbReference>
<proteinExistence type="inferred from homology"/>
<gene>
    <name evidence="4" type="ORF">LIER_11429</name>
</gene>
<dbReference type="GO" id="GO:0016746">
    <property type="term" value="F:acyltransferase activity"/>
    <property type="evidence" value="ECO:0007669"/>
    <property type="project" value="UniProtKB-KW"/>
</dbReference>
<dbReference type="PANTHER" id="PTHR31623">
    <property type="entry name" value="F21J9.9"/>
    <property type="match status" value="1"/>
</dbReference>
<evidence type="ECO:0000256" key="2">
    <source>
        <dbReference type="ARBA" id="ARBA00022679"/>
    </source>
</evidence>
<evidence type="ECO:0000313" key="4">
    <source>
        <dbReference type="EMBL" id="GAA0153115.1"/>
    </source>
</evidence>
<evidence type="ECO:0008006" key="6">
    <source>
        <dbReference type="Google" id="ProtNLM"/>
    </source>
</evidence>
<dbReference type="EMBL" id="BAABME010002118">
    <property type="protein sequence ID" value="GAA0153115.1"/>
    <property type="molecule type" value="Genomic_DNA"/>
</dbReference>
<dbReference type="AlphaFoldDB" id="A0AAV3PN25"/>
<keyword evidence="3" id="KW-0012">Acyltransferase</keyword>
<name>A0AAV3PN25_LITER</name>
<evidence type="ECO:0000256" key="1">
    <source>
        <dbReference type="ARBA" id="ARBA00009861"/>
    </source>
</evidence>
<dbReference type="InterPro" id="IPR023213">
    <property type="entry name" value="CAT-like_dom_sf"/>
</dbReference>
<dbReference type="PANTHER" id="PTHR31623:SF110">
    <property type="entry name" value="VINORINE SYNTHASE-LIKE"/>
    <property type="match status" value="1"/>
</dbReference>
<keyword evidence="2" id="KW-0808">Transferase</keyword>
<keyword evidence="5" id="KW-1185">Reference proteome</keyword>
<evidence type="ECO:0000256" key="3">
    <source>
        <dbReference type="ARBA" id="ARBA00023315"/>
    </source>
</evidence>
<sequence length="437" mass="49616">MVWNMEIISREIIKPSSKTPKNLKNHTLSFLDQLAPSVHIPLIFFYKFETSNNAYNSTQVSQLLKQSLSNTLTRFYPLAGRINGISSIDCNDEGVEYIEARVHAHVDQLIGHPTMEDLEKLIPKQPQSNTEHNAPLLSIQVNFFDCGGIAIGVCIAHRVADGSSFVTFMNAWSAICREDEDKAHQLPMFDSGKSYFPPKDMSGFSSLVSNVGISKEQIKTERLVFTKATLETLEGDIKDSGDGSNLKNPTRVEALSAFIWRNFIKSAKNSKKMFAAVHAVNLRSRMKPPLPENAFGNLWRHTHALTTLESEKDDQNFVHLPTKLREAISSINNEYIKKIQEGDAYFNLLKEHINLYFSKDIEFCNFSSWCNFPVYEVDFGWGKPERVSTMTFPYKNLVIFMSSRSGQEIEAWVNMNEDDISNLQKEIELLSHAAPKF</sequence>